<feature type="region of interest" description="Disordered" evidence="1">
    <location>
        <begin position="38"/>
        <end position="59"/>
    </location>
</feature>
<dbReference type="SUPFAM" id="SSF47240">
    <property type="entry name" value="Ferritin-like"/>
    <property type="match status" value="1"/>
</dbReference>
<protein>
    <submittedName>
        <fullName evidence="2">Rubrerythrin family protein</fullName>
    </submittedName>
</protein>
<accession>A0ABD6CPA3</accession>
<evidence type="ECO:0000256" key="1">
    <source>
        <dbReference type="SAM" id="MobiDB-lite"/>
    </source>
</evidence>
<dbReference type="RefSeq" id="WP_305882868.1">
    <property type="nucleotide sequence ID" value="NZ_JANHDI010000004.1"/>
</dbReference>
<evidence type="ECO:0000313" key="2">
    <source>
        <dbReference type="EMBL" id="MFD1599709.1"/>
    </source>
</evidence>
<dbReference type="InterPro" id="IPR009078">
    <property type="entry name" value="Ferritin-like_SF"/>
</dbReference>
<comment type="caution">
    <text evidence="2">The sequence shown here is derived from an EMBL/GenBank/DDBJ whole genome shotgun (WGS) entry which is preliminary data.</text>
</comment>
<reference evidence="2 3" key="1">
    <citation type="journal article" date="2019" name="Int. J. Syst. Evol. Microbiol.">
        <title>The Global Catalogue of Microorganisms (GCM) 10K type strain sequencing project: providing services to taxonomists for standard genome sequencing and annotation.</title>
        <authorList>
            <consortium name="The Broad Institute Genomics Platform"/>
            <consortium name="The Broad Institute Genome Sequencing Center for Infectious Disease"/>
            <person name="Wu L."/>
            <person name="Ma J."/>
        </authorList>
    </citation>
    <scope>NUCLEOTIDE SEQUENCE [LARGE SCALE GENOMIC DNA]</scope>
    <source>
        <strain evidence="2 3">CGMCC 1.12121</strain>
    </source>
</reference>
<proteinExistence type="predicted"/>
<feature type="compositionally biased region" description="Basic and acidic residues" evidence="1">
    <location>
        <begin position="13"/>
        <end position="22"/>
    </location>
</feature>
<feature type="compositionally biased region" description="Polar residues" evidence="1">
    <location>
        <begin position="1"/>
        <end position="12"/>
    </location>
</feature>
<dbReference type="Proteomes" id="UP001597085">
    <property type="component" value="Unassembled WGS sequence"/>
</dbReference>
<feature type="region of interest" description="Disordered" evidence="1">
    <location>
        <begin position="1"/>
        <end position="22"/>
    </location>
</feature>
<organism evidence="2 3">
    <name type="scientific">Halobellus rarus</name>
    <dbReference type="NCBI Taxonomy" id="1126237"/>
    <lineage>
        <taxon>Archaea</taxon>
        <taxon>Methanobacteriati</taxon>
        <taxon>Methanobacteriota</taxon>
        <taxon>Stenosarchaea group</taxon>
        <taxon>Halobacteria</taxon>
        <taxon>Halobacteriales</taxon>
        <taxon>Haloferacaceae</taxon>
        <taxon>Halobellus</taxon>
    </lineage>
</organism>
<evidence type="ECO:0000313" key="3">
    <source>
        <dbReference type="Proteomes" id="UP001597085"/>
    </source>
</evidence>
<dbReference type="AlphaFoldDB" id="A0ABD6CPA3"/>
<name>A0ABD6CPA3_9EURY</name>
<sequence length="227" mass="24489">MGSDDATATGSERTPEGLRTRLESEYSAELALLGSERFRTAAAGGPPKPEPLLSAAAESEHAARITFTEWAADEGDPGARDAFESVIDQETEHRERVAAELDEWTPEAGGAGPMHAYLRGREATVERIAGGMVGRPLVSLRTHAQLIDFFENERETSDSARRAALFRDLRAETAGTLEDGLALLGERCGRAEWKTAELVAGYTIRLAYDDTADALRSLGIDPDVGDE</sequence>
<gene>
    <name evidence="2" type="ORF">ACFSBX_12165</name>
</gene>
<keyword evidence="3" id="KW-1185">Reference proteome</keyword>
<dbReference type="EMBL" id="JBHUDK010000010">
    <property type="protein sequence ID" value="MFD1599709.1"/>
    <property type="molecule type" value="Genomic_DNA"/>
</dbReference>